<keyword evidence="9" id="KW-0137">Centromere</keyword>
<sequence>MPPKRNRKRLGTRGEGSGDSGVGMFERNDAVQEQKKEKIRLFMQDFVQQGKDRLAELKKDLESLSTTADKALEVELLKMPLAIRHMKVQDYLSLMGGDKTAVAAAAVKVNPKICDPNNSKYPMSRTFWIFTYYPLSQLDCSVDELSEPKLVRKSSKKVKVTTNVEYQDDIRTKVMTTTGKTRTVQKVPKSKSMLSLTGKNSKKTTALTRSVSATPIDKASKKLLVTNSSSKPAQRSSRTAMTPLSRSARSDAVFSFGDGTFLDEGVPFVKIPLADGQTVFSAGDDLDSLNVELLRGDTVQHIHNLVYKDIKTLTASNLKNFKFWAGQM</sequence>
<organism evidence="14">
    <name type="scientific">Xenopus tropicalis</name>
    <name type="common">Western clawed frog</name>
    <name type="synonym">Silurana tropicalis</name>
    <dbReference type="NCBI Taxonomy" id="8364"/>
    <lineage>
        <taxon>Eukaryota</taxon>
        <taxon>Metazoa</taxon>
        <taxon>Chordata</taxon>
        <taxon>Craniata</taxon>
        <taxon>Vertebrata</taxon>
        <taxon>Euteleostomi</taxon>
        <taxon>Amphibia</taxon>
        <taxon>Batrachia</taxon>
        <taxon>Anura</taxon>
        <taxon>Pipoidea</taxon>
        <taxon>Pipidae</taxon>
        <taxon>Xenopodinae</taxon>
        <taxon>Xenopus</taxon>
        <taxon>Silurana</taxon>
    </lineage>
</organism>
<evidence type="ECO:0000256" key="3">
    <source>
        <dbReference type="ARBA" id="ARBA00009914"/>
    </source>
</evidence>
<evidence type="ECO:0000256" key="10">
    <source>
        <dbReference type="SAM" id="Coils"/>
    </source>
</evidence>
<name>A0A803JDL1_XENTR</name>
<evidence type="ECO:0000256" key="5">
    <source>
        <dbReference type="ARBA" id="ARBA00022618"/>
    </source>
</evidence>
<dbReference type="GO" id="GO:0005634">
    <property type="term" value="C:nucleus"/>
    <property type="evidence" value="ECO:0007669"/>
    <property type="project" value="UniProtKB-SubCell"/>
</dbReference>
<dbReference type="InterPro" id="IPR018851">
    <property type="entry name" value="Borealin_N"/>
</dbReference>
<evidence type="ECO:0000256" key="4">
    <source>
        <dbReference type="ARBA" id="ARBA00022454"/>
    </source>
</evidence>
<feature type="compositionally biased region" description="Polar residues" evidence="11">
    <location>
        <begin position="225"/>
        <end position="244"/>
    </location>
</feature>
<evidence type="ECO:0000256" key="2">
    <source>
        <dbReference type="ARBA" id="ARBA00004584"/>
    </source>
</evidence>
<reference evidence="14" key="2">
    <citation type="submission" date="2021-03" db="UniProtKB">
        <authorList>
            <consortium name="Ensembl"/>
        </authorList>
    </citation>
    <scope>IDENTIFICATION</scope>
</reference>
<dbReference type="GeneTree" id="ENSGT00390000011115"/>
<dbReference type="Pfam" id="PF10512">
    <property type="entry name" value="Borealin"/>
    <property type="match status" value="1"/>
</dbReference>
<evidence type="ECO:0000256" key="6">
    <source>
        <dbReference type="ARBA" id="ARBA00022776"/>
    </source>
</evidence>
<evidence type="ECO:0000256" key="7">
    <source>
        <dbReference type="ARBA" id="ARBA00023242"/>
    </source>
</evidence>
<dbReference type="InterPro" id="IPR046466">
    <property type="entry name" value="Borealin_C"/>
</dbReference>
<reference evidence="14" key="1">
    <citation type="journal article" date="2010" name="Science">
        <title>The genome of the Western clawed frog Xenopus tropicalis.</title>
        <authorList>
            <person name="Hellsten U."/>
            <person name="Harland R.M."/>
            <person name="Gilchrist M.J."/>
            <person name="Hendrix D."/>
            <person name="Jurka J."/>
            <person name="Kapitonov V."/>
            <person name="Ovcharenko I."/>
            <person name="Putnam N.H."/>
            <person name="Shu S."/>
            <person name="Taher L."/>
            <person name="Blitz I.L."/>
            <person name="Blumberg B."/>
            <person name="Dichmann D.S."/>
            <person name="Dubchak I."/>
            <person name="Amaya E."/>
            <person name="Detter J.C."/>
            <person name="Fletcher R."/>
            <person name="Gerhard D.S."/>
            <person name="Goodstein D."/>
            <person name="Graves T."/>
            <person name="Grigoriev I.V."/>
            <person name="Grimwood J."/>
            <person name="Kawashima T."/>
            <person name="Lindquist E."/>
            <person name="Lucas S.M."/>
            <person name="Mead P.E."/>
            <person name="Mitros T."/>
            <person name="Ogino H."/>
            <person name="Ohta Y."/>
            <person name="Poliakov A.V."/>
            <person name="Pollet N."/>
            <person name="Robert J."/>
            <person name="Salamov A."/>
            <person name="Sater A.K."/>
            <person name="Schmutz J."/>
            <person name="Terry A."/>
            <person name="Vize P.D."/>
            <person name="Warren W.C."/>
            <person name="Wells D."/>
            <person name="Wills A."/>
            <person name="Wilson R.K."/>
            <person name="Zimmerman L.B."/>
            <person name="Zorn A.M."/>
            <person name="Grainger R."/>
            <person name="Grammer T."/>
            <person name="Khokha M.K."/>
            <person name="Richardson P.M."/>
            <person name="Rokhsar D.S."/>
        </authorList>
    </citation>
    <scope>NUCLEOTIDE SEQUENCE [LARGE SCALE GENOMIC DNA]</scope>
    <source>
        <strain evidence="14">Nigerian</strain>
    </source>
</reference>
<evidence type="ECO:0000313" key="14">
    <source>
        <dbReference type="Ensembl" id="ENSXETP00000105968"/>
    </source>
</evidence>
<dbReference type="GO" id="GO:0051301">
    <property type="term" value="P:cell division"/>
    <property type="evidence" value="ECO:0007669"/>
    <property type="project" value="UniProtKB-KW"/>
</dbReference>
<feature type="region of interest" description="Disordered" evidence="11">
    <location>
        <begin position="224"/>
        <end position="244"/>
    </location>
</feature>
<evidence type="ECO:0000259" key="12">
    <source>
        <dbReference type="Pfam" id="PF10444"/>
    </source>
</evidence>
<proteinExistence type="inferred from homology"/>
<keyword evidence="4" id="KW-0158">Chromosome</keyword>
<dbReference type="Gene3D" id="6.10.250.1900">
    <property type="match status" value="1"/>
</dbReference>
<evidence type="ECO:0000256" key="9">
    <source>
        <dbReference type="ARBA" id="ARBA00023328"/>
    </source>
</evidence>
<evidence type="ECO:0000256" key="8">
    <source>
        <dbReference type="ARBA" id="ARBA00023306"/>
    </source>
</evidence>
<dbReference type="Xenbase" id="XB-GENE-5865000">
    <property type="gene designation" value="cdca9"/>
</dbReference>
<gene>
    <name evidence="14" type="primary">cdca9</name>
</gene>
<feature type="domain" description="Borealin N-terminal" evidence="12">
    <location>
        <begin position="38"/>
        <end position="93"/>
    </location>
</feature>
<keyword evidence="5" id="KW-0132">Cell division</keyword>
<feature type="coiled-coil region" evidence="10">
    <location>
        <begin position="47"/>
        <end position="74"/>
    </location>
</feature>
<keyword evidence="10" id="KW-0175">Coiled coil</keyword>
<dbReference type="InterPro" id="IPR018867">
    <property type="entry name" value="Cell_div_borealin"/>
</dbReference>
<dbReference type="AlphaFoldDB" id="A0A803JDL1"/>
<comment type="subcellular location">
    <subcellularLocation>
        <location evidence="2">Chromosome</location>
        <location evidence="2">Centromere</location>
    </subcellularLocation>
    <subcellularLocation>
        <location evidence="1">Nucleus</location>
    </subcellularLocation>
</comment>
<evidence type="ECO:0000256" key="1">
    <source>
        <dbReference type="ARBA" id="ARBA00004123"/>
    </source>
</evidence>
<dbReference type="PANTHER" id="PTHR16040">
    <property type="entry name" value="AUSTRALIN, ISOFORM A-RELATED"/>
    <property type="match status" value="1"/>
</dbReference>
<keyword evidence="8" id="KW-0131">Cell cycle</keyword>
<protein>
    <submittedName>
        <fullName evidence="14">Borealin-2</fullName>
    </submittedName>
</protein>
<keyword evidence="7" id="KW-0539">Nucleus</keyword>
<feature type="compositionally biased region" description="Basic residues" evidence="11">
    <location>
        <begin position="1"/>
        <end position="11"/>
    </location>
</feature>
<feature type="region of interest" description="Disordered" evidence="11">
    <location>
        <begin position="1"/>
        <end position="26"/>
    </location>
</feature>
<dbReference type="Pfam" id="PF10444">
    <property type="entry name" value="Nbl1_Borealin_N"/>
    <property type="match status" value="1"/>
</dbReference>
<comment type="similarity">
    <text evidence="3">Belongs to the borealin family.</text>
</comment>
<feature type="domain" description="Borealin C-terminal" evidence="13">
    <location>
        <begin position="207"/>
        <end position="306"/>
    </location>
</feature>
<keyword evidence="6" id="KW-0498">Mitosis</keyword>
<dbReference type="GO" id="GO:0000775">
    <property type="term" value="C:chromosome, centromeric region"/>
    <property type="evidence" value="ECO:0007669"/>
    <property type="project" value="UniProtKB-SubCell"/>
</dbReference>
<evidence type="ECO:0000256" key="11">
    <source>
        <dbReference type="SAM" id="MobiDB-lite"/>
    </source>
</evidence>
<dbReference type="Ensembl" id="ENSXETT00000107786">
    <property type="protein sequence ID" value="ENSXETP00000105968"/>
    <property type="gene ID" value="ENSXETG00000003906"/>
</dbReference>
<accession>A0A803JDL1</accession>
<evidence type="ECO:0000259" key="13">
    <source>
        <dbReference type="Pfam" id="PF10512"/>
    </source>
</evidence>
<dbReference type="Bgee" id="ENSXETG00000003906">
    <property type="expression patterns" value="Expressed in ovary and 9 other cell types or tissues"/>
</dbReference>
<dbReference type="PANTHER" id="PTHR16040:SF5">
    <property type="entry name" value="BOREALIN-2-RELATED"/>
    <property type="match status" value="1"/>
</dbReference>